<accession>A0A176RUN9</accession>
<dbReference type="GO" id="GO:0003723">
    <property type="term" value="F:RNA binding"/>
    <property type="evidence" value="ECO:0007669"/>
    <property type="project" value="InterPro"/>
</dbReference>
<dbReference type="PATRIC" id="fig|1003181.4.peg.6507"/>
<evidence type="ECO:0008006" key="3">
    <source>
        <dbReference type="Google" id="ProtNLM"/>
    </source>
</evidence>
<dbReference type="GO" id="GO:0004519">
    <property type="term" value="F:endonuclease activity"/>
    <property type="evidence" value="ECO:0007669"/>
    <property type="project" value="InterPro"/>
</dbReference>
<dbReference type="AlphaFoldDB" id="A0A176RUN9"/>
<proteinExistence type="predicted"/>
<name>A0A176RUN9_9GAMM</name>
<protein>
    <recommendedName>
        <fullName evidence="3">Type II toxin-antitoxin system HigB family toxin</fullName>
    </recommendedName>
</protein>
<organism evidence="1 2">
    <name type="scientific">Candidatus Thiomargarita nelsonii</name>
    <dbReference type="NCBI Taxonomy" id="1003181"/>
    <lineage>
        <taxon>Bacteria</taxon>
        <taxon>Pseudomonadati</taxon>
        <taxon>Pseudomonadota</taxon>
        <taxon>Gammaproteobacteria</taxon>
        <taxon>Thiotrichales</taxon>
        <taxon>Thiotrichaceae</taxon>
        <taxon>Thiomargarita</taxon>
    </lineage>
</organism>
<dbReference type="GO" id="GO:0110001">
    <property type="term" value="C:toxin-antitoxin complex"/>
    <property type="evidence" value="ECO:0007669"/>
    <property type="project" value="InterPro"/>
</dbReference>
<evidence type="ECO:0000313" key="2">
    <source>
        <dbReference type="Proteomes" id="UP000076962"/>
    </source>
</evidence>
<dbReference type="InterPro" id="IPR018669">
    <property type="entry name" value="Toxin_HigB"/>
</dbReference>
<dbReference type="Pfam" id="PF09907">
    <property type="entry name" value="HigB_toxin"/>
    <property type="match status" value="1"/>
</dbReference>
<evidence type="ECO:0000313" key="1">
    <source>
        <dbReference type="EMBL" id="OAD19435.1"/>
    </source>
</evidence>
<reference evidence="1 2" key="1">
    <citation type="submission" date="2016-05" db="EMBL/GenBank/DDBJ databases">
        <title>Single-cell genome of chain-forming Candidatus Thiomargarita nelsonii and comparison to other large sulfur-oxidizing bacteria.</title>
        <authorList>
            <person name="Winkel M."/>
            <person name="Salman V."/>
            <person name="Woyke T."/>
            <person name="Schulz-Vogt H."/>
            <person name="Richter M."/>
            <person name="Flood B."/>
            <person name="Bailey J."/>
            <person name="Amann R."/>
            <person name="Mussmann M."/>
        </authorList>
    </citation>
    <scope>NUCLEOTIDE SEQUENCE [LARGE SCALE GENOMIC DNA]</scope>
    <source>
        <strain evidence="1 2">THI036</strain>
    </source>
</reference>
<sequence>MRVIKPARINEFAEKYPETKSALEAWYKLIKNNHYDDFNQLRLTFPSADLVGKCVVFNIGGNKVRLIAAIHYNKQRLYIRHILTHSEYDLERWKNGCQK</sequence>
<dbReference type="EMBL" id="LUTY01002802">
    <property type="protein sequence ID" value="OAD19435.1"/>
    <property type="molecule type" value="Genomic_DNA"/>
</dbReference>
<comment type="caution">
    <text evidence="1">The sequence shown here is derived from an EMBL/GenBank/DDBJ whole genome shotgun (WGS) entry which is preliminary data.</text>
</comment>
<gene>
    <name evidence="1" type="ORF">THIOM_004930</name>
</gene>
<dbReference type="Proteomes" id="UP000076962">
    <property type="component" value="Unassembled WGS sequence"/>
</dbReference>
<keyword evidence="2" id="KW-1185">Reference proteome</keyword>